<feature type="domain" description="Chorismate-utilising enzyme C-terminal" evidence="9">
    <location>
        <begin position="952"/>
        <end position="1216"/>
    </location>
</feature>
<keyword evidence="4" id="KW-0028">Amino-acid biosynthesis</keyword>
<sequence>MSMTSEEIAMLPRAVPTNSPIREQVIEGMETALPGAVPTNSPIQDPLDNNPQEAAQSSYTQIIQRPRAATTMDPIEEEAIEDASMTEAKDVLNGLANSNEEDARQEERQHRNNQRAAMTADLIEYDEYAEKPLKPTMDEVLRRSESLIANAAQHEHSQDEPACTENHHNKNCGRGIDMALMEYSHLRSKGLISERSYEHWGCDSTERIDRNNYIENLHVRVAFRPVNWDSGYTGRGMTKRAMEQHDDIGPMGEIEPSNASPLQMQIQRRRQTPKVLRECTEEGNQPRRSDFLDGDGVGPFGESLEDQDVGPCNEATPPRRFTSALKTSTQDIDSLLTETARADWELLERQTNHDRGQKPSETHGEDISRRNELNNKDPIVKGTPGAPIPAAGTPKTTESQRKKRRRESTEDSGHEESELDERVPRCKRLRTSGSNGDEVRSSSDNGLRQQPHNNRSSERVRNLLNTISTVDTGALDQQQGITYDGSVIKREDDIDDDAEDINVRPTYAKQDFEEEGNDAEEIVVMKIGRLDPRPVTLVKHREWTCKELGLLRLWVQDYGIKSWTKIAWCLKRSKHDCKTMCRYLIMAQNRWAGRELQVGMPKDLLPPPASPLPLTSPTITARTLKPRTRQAPKFQCGDIVYNAQARSLPKLAPNGTVVDNKGDVILSWPEEVALALKTSQPRRKAGQTMRLTERPQTEDEQEVAQASEPRRRTKLRLFVKPRDIQPSLDTVQEILAASRSSPNPPNLVPVCATIPADILTPTLAYLKISADTNAKYSFLFESAASAESIGRYSFVGANPRKILKTGPGHGPETDPLPILEAELAQYREAVIPGLILPPLTGGAIGYVGYDCVRYFEPKTARKMKDVLHVPESFFMLFDTIIAFDHFFQVVKIITYIQVPLHPTDPTSISSAYEHAYQTINDTIAVLQSPDIPLPPQPPITPDQDAKSNIGQRGYEDHVITLKKEIQRGSIIQAVPSHRMARPTTLHPFNIYRQLRTTNPSPYLFYISCSDFHLVGASPELLVKREPDTHRIITHPIAGTVKRGKTPEEDLQLANELRGSLKDRAEHIMLVDLARNDINRVCEPLSTRTDRLMVVEKFSHVQHLVSQVSGLLRKNKTRFDAFRSIFPAGTVSGAPKVRAMELIAELEKEKRGVYAGAVGYFGYGNVDKDGREVEGAMDTCIALRTMLVKDGVAYLQAGGGIVWDSQPEEEWVETMNKLAANIRCIAAAEERYLGMESGGVPTMKEEQATVEEDGENGHHVSLAAG</sequence>
<comment type="similarity">
    <text evidence="2">Belongs to the anthranilate synthase component I family.</text>
</comment>
<dbReference type="SUPFAM" id="SSF56322">
    <property type="entry name" value="ADC synthase"/>
    <property type="match status" value="1"/>
</dbReference>
<evidence type="ECO:0000256" key="2">
    <source>
        <dbReference type="ARBA" id="ARBA00009562"/>
    </source>
</evidence>
<evidence type="ECO:0000259" key="9">
    <source>
        <dbReference type="Pfam" id="PF00425"/>
    </source>
</evidence>
<dbReference type="GO" id="GO:0004049">
    <property type="term" value="F:anthranilate synthase activity"/>
    <property type="evidence" value="ECO:0007669"/>
    <property type="project" value="UniProtKB-EC"/>
</dbReference>
<dbReference type="Pfam" id="PF00425">
    <property type="entry name" value="Chorismate_bind"/>
    <property type="match status" value="1"/>
</dbReference>
<evidence type="ECO:0000256" key="7">
    <source>
        <dbReference type="ARBA" id="ARBA00023239"/>
    </source>
</evidence>
<dbReference type="InterPro" id="IPR005801">
    <property type="entry name" value="ADC_synthase"/>
</dbReference>
<keyword evidence="6" id="KW-0057">Aromatic amino acid biosynthesis</keyword>
<dbReference type="Pfam" id="PF04715">
    <property type="entry name" value="Anth_synt_I_N"/>
    <property type="match status" value="1"/>
</dbReference>
<evidence type="ECO:0000256" key="1">
    <source>
        <dbReference type="ARBA" id="ARBA00004873"/>
    </source>
</evidence>
<dbReference type="GO" id="GO:0000162">
    <property type="term" value="P:L-tryptophan biosynthetic process"/>
    <property type="evidence" value="ECO:0007669"/>
    <property type="project" value="UniProtKB-KW"/>
</dbReference>
<dbReference type="InterPro" id="IPR009057">
    <property type="entry name" value="Homeodomain-like_sf"/>
</dbReference>
<keyword evidence="7" id="KW-0456">Lyase</keyword>
<dbReference type="InterPro" id="IPR015890">
    <property type="entry name" value="Chorismate_C"/>
</dbReference>
<feature type="compositionally biased region" description="Polar residues" evidence="8">
    <location>
        <begin position="442"/>
        <end position="454"/>
    </location>
</feature>
<keyword evidence="12" id="KW-1185">Reference proteome</keyword>
<comment type="caution">
    <text evidence="11">The sequence shown here is derived from an EMBL/GenBank/DDBJ whole genome shotgun (WGS) entry which is preliminary data.</text>
</comment>
<dbReference type="AlphaFoldDB" id="A0AA39R4K6"/>
<evidence type="ECO:0000256" key="3">
    <source>
        <dbReference type="ARBA" id="ARBA00012266"/>
    </source>
</evidence>
<dbReference type="InterPro" id="IPR005256">
    <property type="entry name" value="Anth_synth_I_PabB"/>
</dbReference>
<feature type="region of interest" description="Disordered" evidence="8">
    <location>
        <begin position="680"/>
        <end position="712"/>
    </location>
</feature>
<evidence type="ECO:0000259" key="10">
    <source>
        <dbReference type="Pfam" id="PF04715"/>
    </source>
</evidence>
<feature type="compositionally biased region" description="Low complexity" evidence="8">
    <location>
        <begin position="381"/>
        <end position="397"/>
    </location>
</feature>
<dbReference type="EMBL" id="JAFEKC020000006">
    <property type="protein sequence ID" value="KAK0513699.1"/>
    <property type="molecule type" value="Genomic_DNA"/>
</dbReference>
<proteinExistence type="inferred from homology"/>
<dbReference type="NCBIfam" id="TIGR00564">
    <property type="entry name" value="trpE_most"/>
    <property type="match status" value="1"/>
</dbReference>
<accession>A0AA39R4K6</accession>
<dbReference type="Proteomes" id="UP001166286">
    <property type="component" value="Unassembled WGS sequence"/>
</dbReference>
<dbReference type="SUPFAM" id="SSF46689">
    <property type="entry name" value="Homeodomain-like"/>
    <property type="match status" value="1"/>
</dbReference>
<feature type="compositionally biased region" description="Basic and acidic residues" evidence="8">
    <location>
        <begin position="275"/>
        <end position="291"/>
    </location>
</feature>
<evidence type="ECO:0000256" key="6">
    <source>
        <dbReference type="ARBA" id="ARBA00023141"/>
    </source>
</evidence>
<feature type="region of interest" description="Disordered" evidence="8">
    <location>
        <begin position="348"/>
        <end position="461"/>
    </location>
</feature>
<dbReference type="Gene3D" id="3.60.120.10">
    <property type="entry name" value="Anthranilate synthase"/>
    <property type="match status" value="1"/>
</dbReference>
<gene>
    <name evidence="11" type="ORF">JMJ35_003421</name>
</gene>
<dbReference type="InterPro" id="IPR019999">
    <property type="entry name" value="Anth_synth_I-like"/>
</dbReference>
<dbReference type="InterPro" id="IPR001005">
    <property type="entry name" value="SANT/Myb"/>
</dbReference>
<reference evidence="11" key="1">
    <citation type="submission" date="2023-03" db="EMBL/GenBank/DDBJ databases">
        <title>Complete genome of Cladonia borealis.</title>
        <authorList>
            <person name="Park H."/>
        </authorList>
    </citation>
    <scope>NUCLEOTIDE SEQUENCE</scope>
    <source>
        <strain evidence="11">ANT050790</strain>
    </source>
</reference>
<feature type="compositionally biased region" description="Polar residues" evidence="8">
    <location>
        <begin position="257"/>
        <end position="266"/>
    </location>
</feature>
<keyword evidence="5" id="KW-0822">Tryptophan biosynthesis</keyword>
<evidence type="ECO:0000256" key="5">
    <source>
        <dbReference type="ARBA" id="ARBA00022822"/>
    </source>
</evidence>
<dbReference type="InterPro" id="IPR006805">
    <property type="entry name" value="Anth_synth_I_N"/>
</dbReference>
<protein>
    <recommendedName>
        <fullName evidence="3">anthranilate synthase</fullName>
        <ecNumber evidence="3">4.1.3.27</ecNumber>
    </recommendedName>
</protein>
<feature type="compositionally biased region" description="Basic and acidic residues" evidence="8">
    <location>
        <begin position="348"/>
        <end position="379"/>
    </location>
</feature>
<name>A0AA39R4K6_9LECA</name>
<feature type="region of interest" description="Disordered" evidence="8">
    <location>
        <begin position="255"/>
        <end position="327"/>
    </location>
</feature>
<dbReference type="PANTHER" id="PTHR11236">
    <property type="entry name" value="AMINOBENZOATE/ANTHRANILATE SYNTHASE"/>
    <property type="match status" value="1"/>
</dbReference>
<dbReference type="PRINTS" id="PR00095">
    <property type="entry name" value="ANTSNTHASEI"/>
</dbReference>
<comment type="pathway">
    <text evidence="1">Amino-acid biosynthesis; L-tryptophan biosynthesis; L-tryptophan from chorismate: step 1/5.</text>
</comment>
<evidence type="ECO:0000256" key="8">
    <source>
        <dbReference type="SAM" id="MobiDB-lite"/>
    </source>
</evidence>
<dbReference type="CDD" id="cd00167">
    <property type="entry name" value="SANT"/>
    <property type="match status" value="1"/>
</dbReference>
<dbReference type="PANTHER" id="PTHR11236:SF9">
    <property type="entry name" value="ANTHRANILATE SYNTHASE COMPONENT 1"/>
    <property type="match status" value="1"/>
</dbReference>
<feature type="compositionally biased region" description="Basic and acidic residues" evidence="8">
    <location>
        <begin position="407"/>
        <end position="424"/>
    </location>
</feature>
<organism evidence="11 12">
    <name type="scientific">Cladonia borealis</name>
    <dbReference type="NCBI Taxonomy" id="184061"/>
    <lineage>
        <taxon>Eukaryota</taxon>
        <taxon>Fungi</taxon>
        <taxon>Dikarya</taxon>
        <taxon>Ascomycota</taxon>
        <taxon>Pezizomycotina</taxon>
        <taxon>Lecanoromycetes</taxon>
        <taxon>OSLEUM clade</taxon>
        <taxon>Lecanoromycetidae</taxon>
        <taxon>Lecanorales</taxon>
        <taxon>Lecanorineae</taxon>
        <taxon>Cladoniaceae</taxon>
        <taxon>Cladonia</taxon>
    </lineage>
</organism>
<dbReference type="EC" id="4.1.3.27" evidence="3"/>
<feature type="domain" description="Anthranilate synthase component I N-terminal" evidence="10">
    <location>
        <begin position="757"/>
        <end position="890"/>
    </location>
</feature>
<evidence type="ECO:0000313" key="12">
    <source>
        <dbReference type="Proteomes" id="UP001166286"/>
    </source>
</evidence>
<evidence type="ECO:0000313" key="11">
    <source>
        <dbReference type="EMBL" id="KAK0513699.1"/>
    </source>
</evidence>
<evidence type="ECO:0000256" key="4">
    <source>
        <dbReference type="ARBA" id="ARBA00022605"/>
    </source>
</evidence>